<protein>
    <recommendedName>
        <fullName evidence="2">Phosphatidylinositol transfer protein N-terminal domain-containing protein</fullName>
    </recommendedName>
</protein>
<name>A0A9N9RZA5_9DIPT</name>
<dbReference type="PANTHER" id="PTHR10658">
    <property type="entry name" value="PHOSPHATIDYLINOSITOL TRANSFER PROTEIN"/>
    <property type="match status" value="1"/>
</dbReference>
<dbReference type="FunFam" id="3.30.530.20:FF:000028">
    <property type="entry name" value="Phosphatidylinositol transfer protein 5"/>
    <property type="match status" value="1"/>
</dbReference>
<reference evidence="3" key="1">
    <citation type="submission" date="2022-01" db="EMBL/GenBank/DDBJ databases">
        <authorList>
            <person name="King R."/>
        </authorList>
    </citation>
    <scope>NUCLEOTIDE SEQUENCE</scope>
</reference>
<dbReference type="GO" id="GO:0005737">
    <property type="term" value="C:cytoplasm"/>
    <property type="evidence" value="ECO:0007669"/>
    <property type="project" value="UniProtKB-ARBA"/>
</dbReference>
<dbReference type="PRINTS" id="PR00391">
    <property type="entry name" value="PITRANSFER"/>
</dbReference>
<sequence length="292" mass="34743">MLTKEYRIAMPLTVDEYHIGQLYMIARHSNEQSQGGDGVEVVVNRECSEDEENMNDNQKAFLKEREKHTKGQFTEKRIHLSSRLPFWLQAVTPRVFYVTEKSYNFYPLTITEYTCSFLPKFRVEIYTKFENNNGSTENVFKVPEEEYPTITIDHMDIAFDDLSNPKHYKEDEDPKFFKSSKTKRGPLMEGWRETDKPIMCSYKLVHTSFEVWGFQTKTEDFIHRCIRDVLLLGHRQAFTWVDQWYDMDMDAVREYEKKSQEETNQKVLSDAEQLPEIPEKQEEFTKDLSEID</sequence>
<dbReference type="EMBL" id="OU895879">
    <property type="protein sequence ID" value="CAG9806885.1"/>
    <property type="molecule type" value="Genomic_DNA"/>
</dbReference>
<dbReference type="InterPro" id="IPR001666">
    <property type="entry name" value="PI_transfer"/>
</dbReference>
<accession>A0A9N9RZA5</accession>
<dbReference type="GO" id="GO:0008526">
    <property type="term" value="F:phosphatidylinositol transfer activity"/>
    <property type="evidence" value="ECO:0007669"/>
    <property type="project" value="TreeGrafter"/>
</dbReference>
<proteinExistence type="predicted"/>
<dbReference type="Pfam" id="PF02121">
    <property type="entry name" value="IP_trans"/>
    <property type="match status" value="1"/>
</dbReference>
<dbReference type="GO" id="GO:0071944">
    <property type="term" value="C:cell periphery"/>
    <property type="evidence" value="ECO:0007669"/>
    <property type="project" value="UniProtKB-ARBA"/>
</dbReference>
<reference evidence="3" key="2">
    <citation type="submission" date="2022-10" db="EMBL/GenBank/DDBJ databases">
        <authorList>
            <consortium name="ENA_rothamsted_submissions"/>
            <consortium name="culmorum"/>
            <person name="King R."/>
        </authorList>
    </citation>
    <scope>NUCLEOTIDE SEQUENCE</scope>
</reference>
<keyword evidence="4" id="KW-1185">Reference proteome</keyword>
<evidence type="ECO:0000259" key="2">
    <source>
        <dbReference type="Pfam" id="PF02121"/>
    </source>
</evidence>
<dbReference type="InterPro" id="IPR055261">
    <property type="entry name" value="PI_transfer_N"/>
</dbReference>
<dbReference type="Proteomes" id="UP001153620">
    <property type="component" value="Chromosome 3"/>
</dbReference>
<feature type="region of interest" description="Disordered" evidence="1">
    <location>
        <begin position="259"/>
        <end position="292"/>
    </location>
</feature>
<organism evidence="3 4">
    <name type="scientific">Chironomus riparius</name>
    <dbReference type="NCBI Taxonomy" id="315576"/>
    <lineage>
        <taxon>Eukaryota</taxon>
        <taxon>Metazoa</taxon>
        <taxon>Ecdysozoa</taxon>
        <taxon>Arthropoda</taxon>
        <taxon>Hexapoda</taxon>
        <taxon>Insecta</taxon>
        <taxon>Pterygota</taxon>
        <taxon>Neoptera</taxon>
        <taxon>Endopterygota</taxon>
        <taxon>Diptera</taxon>
        <taxon>Nematocera</taxon>
        <taxon>Chironomoidea</taxon>
        <taxon>Chironomidae</taxon>
        <taxon>Chironominae</taxon>
        <taxon>Chironomus</taxon>
    </lineage>
</organism>
<dbReference type="SUPFAM" id="SSF55961">
    <property type="entry name" value="Bet v1-like"/>
    <property type="match status" value="1"/>
</dbReference>
<feature type="compositionally biased region" description="Basic and acidic residues" evidence="1">
    <location>
        <begin position="277"/>
        <end position="292"/>
    </location>
</feature>
<dbReference type="OrthoDB" id="10053061at2759"/>
<dbReference type="PANTHER" id="PTHR10658:SF54">
    <property type="entry name" value="CYTOPLASMIC PHOSPHATIDYLINOSITOL TRANSFER PROTEIN 1"/>
    <property type="match status" value="1"/>
</dbReference>
<gene>
    <name evidence="3" type="ORF">CHIRRI_LOCUS9739</name>
</gene>
<evidence type="ECO:0000313" key="3">
    <source>
        <dbReference type="EMBL" id="CAG9806885.1"/>
    </source>
</evidence>
<dbReference type="Gene3D" id="3.30.530.20">
    <property type="match status" value="1"/>
</dbReference>
<dbReference type="InterPro" id="IPR023393">
    <property type="entry name" value="START-like_dom_sf"/>
</dbReference>
<dbReference type="AlphaFoldDB" id="A0A9N9RZA5"/>
<evidence type="ECO:0000313" key="4">
    <source>
        <dbReference type="Proteomes" id="UP001153620"/>
    </source>
</evidence>
<dbReference type="GO" id="GO:0035091">
    <property type="term" value="F:phosphatidylinositol binding"/>
    <property type="evidence" value="ECO:0007669"/>
    <property type="project" value="TreeGrafter"/>
</dbReference>
<evidence type="ECO:0000256" key="1">
    <source>
        <dbReference type="SAM" id="MobiDB-lite"/>
    </source>
</evidence>
<feature type="domain" description="Phosphatidylinositol transfer protein N-terminal" evidence="2">
    <location>
        <begin position="1"/>
        <end position="261"/>
    </location>
</feature>